<reference evidence="1" key="1">
    <citation type="submission" date="2020-05" db="EMBL/GenBank/DDBJ databases">
        <authorList>
            <person name="Chiriac C."/>
            <person name="Salcher M."/>
            <person name="Ghai R."/>
            <person name="Kavagutti S V."/>
        </authorList>
    </citation>
    <scope>NUCLEOTIDE SEQUENCE</scope>
</reference>
<protein>
    <submittedName>
        <fullName evidence="1">Uncharacterized protein</fullName>
    </submittedName>
</protein>
<evidence type="ECO:0000313" key="1">
    <source>
        <dbReference type="EMBL" id="CAB5214147.1"/>
    </source>
</evidence>
<sequence length="106" mass="12415">MESTKMEFQDPTKLKPKAARQLALDLQIRMLKLENTLDDLMRSVEIAQYTKQYNVTEVFVRDAEDLLKERITLPEIKQGDTKYTMIEGELSDETRAKIEEHNAQVR</sequence>
<dbReference type="EMBL" id="LR798243">
    <property type="protein sequence ID" value="CAB5214147.1"/>
    <property type="molecule type" value="Genomic_DNA"/>
</dbReference>
<gene>
    <name evidence="1" type="ORF">UFOVP190_20</name>
</gene>
<proteinExistence type="predicted"/>
<organism evidence="1">
    <name type="scientific">uncultured Caudovirales phage</name>
    <dbReference type="NCBI Taxonomy" id="2100421"/>
    <lineage>
        <taxon>Viruses</taxon>
        <taxon>Duplodnaviria</taxon>
        <taxon>Heunggongvirae</taxon>
        <taxon>Uroviricota</taxon>
        <taxon>Caudoviricetes</taxon>
        <taxon>Peduoviridae</taxon>
        <taxon>Maltschvirus</taxon>
        <taxon>Maltschvirus maltsch</taxon>
    </lineage>
</organism>
<name>A0A6J7WJK4_9CAUD</name>
<accession>A0A6J7WJK4</accession>